<evidence type="ECO:0000313" key="3">
    <source>
        <dbReference type="EMBL" id="MFF9886441.1"/>
    </source>
</evidence>
<dbReference type="Proteomes" id="UP001603418">
    <property type="component" value="Unassembled WGS sequence"/>
</dbReference>
<evidence type="ECO:0000256" key="1">
    <source>
        <dbReference type="SAM" id="MobiDB-lite"/>
    </source>
</evidence>
<gene>
    <name evidence="3" type="ORF">ACF1HC_33350</name>
</gene>
<dbReference type="Pfam" id="PF03771">
    <property type="entry name" value="SPDY"/>
    <property type="match status" value="2"/>
</dbReference>
<keyword evidence="4" id="KW-1185">Reference proteome</keyword>
<feature type="domain" description="DUF317" evidence="2">
    <location>
        <begin position="54"/>
        <end position="109"/>
    </location>
</feature>
<reference evidence="3 4" key="1">
    <citation type="submission" date="2024-10" db="EMBL/GenBank/DDBJ databases">
        <title>The Natural Products Discovery Center: Release of the First 8490 Sequenced Strains for Exploring Actinobacteria Biosynthetic Diversity.</title>
        <authorList>
            <person name="Kalkreuter E."/>
            <person name="Kautsar S.A."/>
            <person name="Yang D."/>
            <person name="Bader C.D."/>
            <person name="Teijaro C.N."/>
            <person name="Fluegel L."/>
            <person name="Davis C.M."/>
            <person name="Simpson J.R."/>
            <person name="Lauterbach L."/>
            <person name="Steele A.D."/>
            <person name="Gui C."/>
            <person name="Meng S."/>
            <person name="Li G."/>
            <person name="Viehrig K."/>
            <person name="Ye F."/>
            <person name="Su P."/>
            <person name="Kiefer A.F."/>
            <person name="Nichols A."/>
            <person name="Cepeda A.J."/>
            <person name="Yan W."/>
            <person name="Fan B."/>
            <person name="Jiang Y."/>
            <person name="Adhikari A."/>
            <person name="Zheng C.-J."/>
            <person name="Schuster L."/>
            <person name="Cowan T.M."/>
            <person name="Smanski M.J."/>
            <person name="Chevrette M.G."/>
            <person name="De Carvalho L.P.S."/>
            <person name="Shen B."/>
        </authorList>
    </citation>
    <scope>NUCLEOTIDE SEQUENCE [LARGE SCALE GENOMIC DNA]</scope>
    <source>
        <strain evidence="3 4">NPDC013366</strain>
    </source>
</reference>
<accession>A0ABW6Z5M2</accession>
<comment type="caution">
    <text evidence="3">The sequence shown here is derived from an EMBL/GenBank/DDBJ whole genome shotgun (WGS) entry which is preliminary data.</text>
</comment>
<dbReference type="EMBL" id="JBICBM010000020">
    <property type="protein sequence ID" value="MFF9886441.1"/>
    <property type="molecule type" value="Genomic_DNA"/>
</dbReference>
<proteinExistence type="predicted"/>
<feature type="region of interest" description="Disordered" evidence="1">
    <location>
        <begin position="236"/>
        <end position="259"/>
    </location>
</feature>
<protein>
    <submittedName>
        <fullName evidence="3">DUF317 domain-containing protein</fullName>
    </submittedName>
</protein>
<evidence type="ECO:0000313" key="4">
    <source>
        <dbReference type="Proteomes" id="UP001603418"/>
    </source>
</evidence>
<dbReference type="InterPro" id="IPR005523">
    <property type="entry name" value="DUF317_SPDY"/>
</dbReference>
<evidence type="ECO:0000259" key="2">
    <source>
        <dbReference type="Pfam" id="PF03771"/>
    </source>
</evidence>
<feature type="domain" description="DUF317" evidence="2">
    <location>
        <begin position="138"/>
        <end position="194"/>
    </location>
</feature>
<sequence>MTVHESSQTVEIDFVARRYLAGGGDPAWITVPLHRACGWSHGHDPLMPRVILSSPDQKALLRLEPDPDSAWWTIQHAASPDRPAWYASFGARTPVEIIAAFTDALTAPTGDVADAWDPLAPLRDAGWSPTTQDNRLASPDGTVRVDLHEATGTWWVTTTLNQAQRPVWQAHFSEHTPPHLITAFTTALTDPTPLARISTVDSLPTRDPHLVTHTRAEVRASQIAFVLEDRVRTLAARHKTPTAPPGLPRRPSADPGHTR</sequence>
<name>A0ABW6Z5M2_9ACTN</name>
<organism evidence="3 4">
    <name type="scientific">Streptomyces eurythermus</name>
    <dbReference type="NCBI Taxonomy" id="42237"/>
    <lineage>
        <taxon>Bacteria</taxon>
        <taxon>Bacillati</taxon>
        <taxon>Actinomycetota</taxon>
        <taxon>Actinomycetes</taxon>
        <taxon>Kitasatosporales</taxon>
        <taxon>Streptomycetaceae</taxon>
        <taxon>Streptomyces</taxon>
    </lineage>
</organism>
<dbReference type="RefSeq" id="WP_348273514.1">
    <property type="nucleotide sequence ID" value="NZ_JBFACJ010000040.1"/>
</dbReference>